<dbReference type="EMBL" id="AVOT02003389">
    <property type="protein sequence ID" value="MBW0473365.1"/>
    <property type="molecule type" value="Genomic_DNA"/>
</dbReference>
<dbReference type="AlphaFoldDB" id="A0A9Q3GNJ9"/>
<sequence>MNLMLIEDLPLLFSSKDISVKTEMIDTHDLSHTFGRWFILANLVLYDTNPFGYRYRHRGLIPTCSLKDFIKLPATSPPSPEVKPYDSRPNAQCNLLYRIKNETHSYCKSGLNDFVCLTSTCHMGDPRKNVGEQKRKLSLDLTDHVA</sequence>
<dbReference type="Proteomes" id="UP000765509">
    <property type="component" value="Unassembled WGS sequence"/>
</dbReference>
<evidence type="ECO:0000313" key="1">
    <source>
        <dbReference type="EMBL" id="MBW0473365.1"/>
    </source>
</evidence>
<proteinExistence type="predicted"/>
<keyword evidence="2" id="KW-1185">Reference proteome</keyword>
<organism evidence="1 2">
    <name type="scientific">Austropuccinia psidii MF-1</name>
    <dbReference type="NCBI Taxonomy" id="1389203"/>
    <lineage>
        <taxon>Eukaryota</taxon>
        <taxon>Fungi</taxon>
        <taxon>Dikarya</taxon>
        <taxon>Basidiomycota</taxon>
        <taxon>Pucciniomycotina</taxon>
        <taxon>Pucciniomycetes</taxon>
        <taxon>Pucciniales</taxon>
        <taxon>Sphaerophragmiaceae</taxon>
        <taxon>Austropuccinia</taxon>
    </lineage>
</organism>
<reference evidence="1" key="1">
    <citation type="submission" date="2021-03" db="EMBL/GenBank/DDBJ databases">
        <title>Draft genome sequence of rust myrtle Austropuccinia psidii MF-1, a brazilian biotype.</title>
        <authorList>
            <person name="Quecine M.C."/>
            <person name="Pachon D.M.R."/>
            <person name="Bonatelli M.L."/>
            <person name="Correr F.H."/>
            <person name="Franceschini L.M."/>
            <person name="Leite T.F."/>
            <person name="Margarido G.R.A."/>
            <person name="Almeida C.A."/>
            <person name="Ferrarezi J.A."/>
            <person name="Labate C.A."/>
        </authorList>
    </citation>
    <scope>NUCLEOTIDE SEQUENCE</scope>
    <source>
        <strain evidence="1">MF-1</strain>
    </source>
</reference>
<name>A0A9Q3GNJ9_9BASI</name>
<gene>
    <name evidence="1" type="ORF">O181_013080</name>
</gene>
<evidence type="ECO:0000313" key="2">
    <source>
        <dbReference type="Proteomes" id="UP000765509"/>
    </source>
</evidence>
<accession>A0A9Q3GNJ9</accession>
<comment type="caution">
    <text evidence="1">The sequence shown here is derived from an EMBL/GenBank/DDBJ whole genome shotgun (WGS) entry which is preliminary data.</text>
</comment>
<protein>
    <submittedName>
        <fullName evidence="1">Uncharacterized protein</fullName>
    </submittedName>
</protein>